<dbReference type="OrthoDB" id="9811926at2"/>
<dbReference type="Pfam" id="PF03968">
    <property type="entry name" value="LptD_N"/>
    <property type="match status" value="1"/>
</dbReference>
<dbReference type="PANTHER" id="PTHR36504">
    <property type="entry name" value="LIPOPOLYSACCHARIDE EXPORT SYSTEM PROTEIN LPTA"/>
    <property type="match status" value="1"/>
</dbReference>
<dbReference type="PANTHER" id="PTHR36504:SF1">
    <property type="entry name" value="LIPOPOLYSACCHARIDE EXPORT SYSTEM PROTEIN LPTA"/>
    <property type="match status" value="1"/>
</dbReference>
<dbReference type="Proteomes" id="UP000317894">
    <property type="component" value="Unassembled WGS sequence"/>
</dbReference>
<comment type="caution">
    <text evidence="5">The sequence shown here is derived from an EMBL/GenBank/DDBJ whole genome shotgun (WGS) entry which is preliminary data.</text>
</comment>
<name>A0A552UFY8_9SPHN</name>
<feature type="chain" id="PRO_5022047334" evidence="3">
    <location>
        <begin position="18"/>
        <end position="175"/>
    </location>
</feature>
<dbReference type="GO" id="GO:0017089">
    <property type="term" value="F:glycolipid transfer activity"/>
    <property type="evidence" value="ECO:0007669"/>
    <property type="project" value="TreeGrafter"/>
</dbReference>
<proteinExistence type="predicted"/>
<dbReference type="AlphaFoldDB" id="A0A552UFY8"/>
<evidence type="ECO:0000256" key="1">
    <source>
        <dbReference type="ARBA" id="ARBA00022729"/>
    </source>
</evidence>
<reference evidence="5 6" key="1">
    <citation type="submission" date="2019-07" db="EMBL/GenBank/DDBJ databases">
        <title>Novel species isolated from glacier.</title>
        <authorList>
            <person name="Liu Q."/>
            <person name="Xin Y.-H."/>
        </authorList>
    </citation>
    <scope>NUCLEOTIDE SEQUENCE [LARGE SCALE GENOMIC DNA]</scope>
    <source>
        <strain evidence="5 6">LB1R16</strain>
    </source>
</reference>
<gene>
    <name evidence="5" type="ORF">FMM06_02755</name>
</gene>
<feature type="region of interest" description="Disordered" evidence="2">
    <location>
        <begin position="144"/>
        <end position="175"/>
    </location>
</feature>
<dbReference type="InterPro" id="IPR005653">
    <property type="entry name" value="OstA-like_N"/>
</dbReference>
<dbReference type="GO" id="GO:0015920">
    <property type="term" value="P:lipopolysaccharide transport"/>
    <property type="evidence" value="ECO:0007669"/>
    <property type="project" value="TreeGrafter"/>
</dbReference>
<accession>A0A552UFY8</accession>
<dbReference type="Gene3D" id="2.60.450.10">
    <property type="entry name" value="Lipopolysaccharide (LPS) transport protein A like domain"/>
    <property type="match status" value="1"/>
</dbReference>
<evidence type="ECO:0000259" key="4">
    <source>
        <dbReference type="Pfam" id="PF03968"/>
    </source>
</evidence>
<organism evidence="5 6">
    <name type="scientific">Glacieibacterium frigidum</name>
    <dbReference type="NCBI Taxonomy" id="2593303"/>
    <lineage>
        <taxon>Bacteria</taxon>
        <taxon>Pseudomonadati</taxon>
        <taxon>Pseudomonadota</taxon>
        <taxon>Alphaproteobacteria</taxon>
        <taxon>Sphingomonadales</taxon>
        <taxon>Sphingosinicellaceae</taxon>
        <taxon>Glacieibacterium</taxon>
    </lineage>
</organism>
<feature type="signal peptide" evidence="3">
    <location>
        <begin position="1"/>
        <end position="17"/>
    </location>
</feature>
<dbReference type="GO" id="GO:0030288">
    <property type="term" value="C:outer membrane-bounded periplasmic space"/>
    <property type="evidence" value="ECO:0007669"/>
    <property type="project" value="TreeGrafter"/>
</dbReference>
<keyword evidence="1 3" id="KW-0732">Signal</keyword>
<evidence type="ECO:0000313" key="5">
    <source>
        <dbReference type="EMBL" id="TRW17138.1"/>
    </source>
</evidence>
<evidence type="ECO:0000313" key="6">
    <source>
        <dbReference type="Proteomes" id="UP000317894"/>
    </source>
</evidence>
<feature type="compositionally biased region" description="Low complexity" evidence="2">
    <location>
        <begin position="146"/>
        <end position="160"/>
    </location>
</feature>
<dbReference type="GO" id="GO:0009279">
    <property type="term" value="C:cell outer membrane"/>
    <property type="evidence" value="ECO:0007669"/>
    <property type="project" value="TreeGrafter"/>
</dbReference>
<dbReference type="InterPro" id="IPR052037">
    <property type="entry name" value="LPS_export_LptA"/>
</dbReference>
<sequence>MKSAFLLVLLVAGAASAQTSSLKNHDTDAPIDFDAARIEVRDKENQALLSGDVKIRQGNMTLDADSVKIFYSRPVRGDPSVRRLDAQGNVRLVSPSERATGRYGVYDVTEKQITLIGDVVLNQGQSQLRGQRLAIDLDSGRSTLDGASGTATPGKPAAGGRVSGRFVVPPRNPSK</sequence>
<evidence type="ECO:0000256" key="3">
    <source>
        <dbReference type="SAM" id="SignalP"/>
    </source>
</evidence>
<dbReference type="RefSeq" id="WP_143554683.1">
    <property type="nucleotide sequence ID" value="NZ_VJWA01000001.1"/>
</dbReference>
<feature type="domain" description="Organic solvent tolerance-like N-terminal" evidence="4">
    <location>
        <begin position="34"/>
        <end position="140"/>
    </location>
</feature>
<evidence type="ECO:0000256" key="2">
    <source>
        <dbReference type="SAM" id="MobiDB-lite"/>
    </source>
</evidence>
<keyword evidence="6" id="KW-1185">Reference proteome</keyword>
<dbReference type="EMBL" id="VJWA01000001">
    <property type="protein sequence ID" value="TRW17138.1"/>
    <property type="molecule type" value="Genomic_DNA"/>
</dbReference>
<protein>
    <submittedName>
        <fullName evidence="5">OstA family protein</fullName>
    </submittedName>
</protein>